<proteinExistence type="predicted"/>
<gene>
    <name evidence="2" type="ORF">D0962_20565</name>
</gene>
<feature type="compositionally biased region" description="Basic and acidic residues" evidence="1">
    <location>
        <begin position="332"/>
        <end position="349"/>
    </location>
</feature>
<evidence type="ECO:0000313" key="2">
    <source>
        <dbReference type="EMBL" id="NEZ65138.1"/>
    </source>
</evidence>
<dbReference type="EMBL" id="QZCE01000002">
    <property type="protein sequence ID" value="NEZ65138.1"/>
    <property type="molecule type" value="Genomic_DNA"/>
</dbReference>
<organism evidence="2 3">
    <name type="scientific">Adonisia turfae CCMR0082</name>
    <dbReference type="NCBI Taxonomy" id="2304604"/>
    <lineage>
        <taxon>Bacteria</taxon>
        <taxon>Bacillati</taxon>
        <taxon>Cyanobacteriota</taxon>
        <taxon>Adonisia</taxon>
        <taxon>Adonisia turfae</taxon>
    </lineage>
</organism>
<protein>
    <submittedName>
        <fullName evidence="2">Uncharacterized protein</fullName>
    </submittedName>
</protein>
<sequence>MTAPIIWQGLVNFSSFPRFLASDMSKCNQHDINRHKAFAEYVIEVILRIPKTLKGRSDKDRNERSTYDPYTYAFFGDYIFGKLVKDNRRAATTAGQNFLHGRKTITIGDFVDIIGTVYKNLDDNYKVKVEKNIVLPRERIPVPTPQQILEALQILTRLSAEELREKLKADEKLQSLFFLMHHAQHALLQRAFINLATIKSETLPDIYREVYQLSLHHDQPPTQEVPFDNSESIEGYIIKELGENKTNIPNGSPSRNKTISALKKILLQAGTGQARFIESLDDQENYIQNYLSKAFVNQLLPTIDTNNQLRERLPIYLKSIAIDPVGPFPLPKPHDPEIRNSRNSKDKEIPQSSSLLSQKLLNKKYPSDSVSDKWNKPIDDWVVDLPTRPVMHVTGHFYIRLSELSLGEEKKYKGFDYKTHLKMRQETGQDIQVQFKVSSIGIGGSYSLITKVVNQALLSDIKYLKQRYFPIARDLFIKQTNINQRVLSPVSSHNYVQLCRTETVTKAMQDCSGNEIACYEDFSDYDSFGVGEFSDFDVLTSAANASLMARLQAILNTDIDREDYIVSILTREEQQYLLNEAQSFLNDYPFSSFALTSWIQAKILENKNNKLEALSYTVCNAQLTIVETLLTEGAYRIAHRHLKKLGEKLKQHSDQGIKWLLAYSGRSENHKSEDFDVFSGKILARYEICLARYLMVLDAEDQQEEKKYFLDLFDEGDNPIQAKLVAKAWKHLTRAEQHLTVRLVKYHIVDEVSQATFHPYYQLLGQIYFRRGRLLLWYPTLVAPDYAKWRPPTQAFETKRDNPHHARDGRLYLFERARVFAACDGDIELYIICTAYQCRTWLRASFDSPGDRSSTSYRGNNDLSFTNEECLAWAKRLRNDALLQYAPIGKRCYHAIKEKSGLEPELLAKQKELSDQSDDKCIVKPIPPIRETFNGHEPGYETKDDEAKDDETILFLDMQYLAIKRFKVDPDNSNSLENIYLFGPQSCHLFLIRGLYHLCTDHEEEFPDIKSQHPDKIQSMKAWDHKIKQCYHLFNYAWSIAGDGCGIEPDSENDAKQTITRQIGKENQGIDNGIDDPHARSVWNLYPHRITEIVDIAKVFAAACAALRCHTATSSKVIAERKSEMETLLDSLPGGNSYSYASDLALQEANNWQPRFNGHLVKYLKACSTIIKKEIEGEALKTDGAIRATSVERRRNKLLKQLFDLHVA</sequence>
<accession>A0A6M0S9G8</accession>
<comment type="caution">
    <text evidence="2">The sequence shown here is derived from an EMBL/GenBank/DDBJ whole genome shotgun (WGS) entry which is preliminary data.</text>
</comment>
<dbReference type="AlphaFoldDB" id="A0A6M0S9G8"/>
<feature type="region of interest" description="Disordered" evidence="1">
    <location>
        <begin position="327"/>
        <end position="351"/>
    </location>
</feature>
<evidence type="ECO:0000256" key="1">
    <source>
        <dbReference type="SAM" id="MobiDB-lite"/>
    </source>
</evidence>
<dbReference type="Proteomes" id="UP000473574">
    <property type="component" value="Unassembled WGS sequence"/>
</dbReference>
<reference evidence="2 3" key="1">
    <citation type="journal article" date="2020" name="Microb. Ecol.">
        <title>Ecogenomics of the Marine Benthic Filamentous Cyanobacterium Adonisia.</title>
        <authorList>
            <person name="Walter J.M."/>
            <person name="Coutinho F.H."/>
            <person name="Leomil L."/>
            <person name="Hargreaves P.I."/>
            <person name="Campeao M.E."/>
            <person name="Vieira V.V."/>
            <person name="Silva B.S."/>
            <person name="Fistarol G.O."/>
            <person name="Salomon P.S."/>
            <person name="Sawabe T."/>
            <person name="Mino S."/>
            <person name="Hosokawa M."/>
            <person name="Miyashita H."/>
            <person name="Maruyama F."/>
            <person name="van Verk M.C."/>
            <person name="Dutilh B.E."/>
            <person name="Thompson C.C."/>
            <person name="Thompson F.L."/>
        </authorList>
    </citation>
    <scope>NUCLEOTIDE SEQUENCE [LARGE SCALE GENOMIC DNA]</scope>
    <source>
        <strain evidence="2 3">CCMR0082</strain>
    </source>
</reference>
<evidence type="ECO:0000313" key="3">
    <source>
        <dbReference type="Proteomes" id="UP000473574"/>
    </source>
</evidence>
<name>A0A6M0S9G8_9CYAN</name>
<dbReference type="RefSeq" id="WP_163665998.1">
    <property type="nucleotide sequence ID" value="NZ_QZCE01000002.1"/>
</dbReference>